<protein>
    <submittedName>
        <fullName evidence="1">Plant acid phosphatase</fullName>
    </submittedName>
</protein>
<dbReference type="InterPro" id="IPR005519">
    <property type="entry name" value="Acid_phosphat_B-like"/>
</dbReference>
<dbReference type="AlphaFoldDB" id="A0A9Q5VCB8"/>
<dbReference type="InterPro" id="IPR023214">
    <property type="entry name" value="HAD_sf"/>
</dbReference>
<reference evidence="1 2" key="1">
    <citation type="submission" date="2019-04" db="EMBL/GenBank/DDBJ databases">
        <title>Complete genome sequencing of Piscirickettsia salmonis strain Psal-009.</title>
        <authorList>
            <person name="Schober I."/>
            <person name="Bunk B."/>
            <person name="Sproer C."/>
            <person name="Carril G.P."/>
            <person name="Riedel T."/>
            <person name="Flores-Herrera P.A."/>
            <person name="Nourdin-Galindo G."/>
            <person name="Marshall S.H."/>
            <person name="Overmann J."/>
        </authorList>
    </citation>
    <scope>NUCLEOTIDE SEQUENCE [LARGE SCALE GENOMIC DNA]</scope>
    <source>
        <strain evidence="1 2">Psal-009</strain>
    </source>
</reference>
<dbReference type="SUPFAM" id="SSF56784">
    <property type="entry name" value="HAD-like"/>
    <property type="match status" value="1"/>
</dbReference>
<keyword evidence="2" id="KW-1185">Reference proteome</keyword>
<evidence type="ECO:0000313" key="1">
    <source>
        <dbReference type="EMBL" id="QGO06091.1"/>
    </source>
</evidence>
<dbReference type="InterPro" id="IPR036412">
    <property type="entry name" value="HAD-like_sf"/>
</dbReference>
<dbReference type="Proteomes" id="UP000422232">
    <property type="component" value="Chromosome"/>
</dbReference>
<dbReference type="PIRSF" id="PIRSF002674">
    <property type="entry name" value="VSP"/>
    <property type="match status" value="1"/>
</dbReference>
<accession>A0A9Q5VCB8</accession>
<organism evidence="1 2">
    <name type="scientific">Piscirickettsia salmonis</name>
    <dbReference type="NCBI Taxonomy" id="1238"/>
    <lineage>
        <taxon>Bacteria</taxon>
        <taxon>Pseudomonadati</taxon>
        <taxon>Pseudomonadota</taxon>
        <taxon>Gammaproteobacteria</taxon>
        <taxon>Thiotrichales</taxon>
        <taxon>Piscirickettsiaceae</taxon>
        <taxon>Piscirickettsia</taxon>
    </lineage>
</organism>
<proteinExistence type="predicted"/>
<dbReference type="PANTHER" id="PTHR31284:SF10">
    <property type="entry name" value="ACID PHOSPHATASE-LIKE PROTEIN"/>
    <property type="match status" value="1"/>
</dbReference>
<evidence type="ECO:0000313" key="2">
    <source>
        <dbReference type="Proteomes" id="UP000422232"/>
    </source>
</evidence>
<dbReference type="EMBL" id="CP038908">
    <property type="protein sequence ID" value="QGO06091.1"/>
    <property type="molecule type" value="Genomic_DNA"/>
</dbReference>
<dbReference type="Gene3D" id="3.40.50.1000">
    <property type="entry name" value="HAD superfamily/HAD-like"/>
    <property type="match status" value="1"/>
</dbReference>
<dbReference type="InterPro" id="IPR014403">
    <property type="entry name" value="APS1/VSP"/>
</dbReference>
<dbReference type="PANTHER" id="PTHR31284">
    <property type="entry name" value="ACID PHOSPHATASE-LIKE PROTEIN"/>
    <property type="match status" value="1"/>
</dbReference>
<dbReference type="RefSeq" id="WP_016210154.1">
    <property type="nucleotide sequence ID" value="NZ_CP012413.1"/>
</dbReference>
<dbReference type="Pfam" id="PF03767">
    <property type="entry name" value="Acid_phosphat_B"/>
    <property type="match status" value="1"/>
</dbReference>
<dbReference type="GeneID" id="66741393"/>
<name>A0A9Q5VCB8_PISSA</name>
<sequence length="230" mass="26088">MKTKVLALRLLLIKAVLVVVVFFAVIQAQAAPLQNLDALKQEIIQYHESGEYEYDVRHIIGQAKHYLTKRIVANKASRQPKKLAIVLDVDETSLSNYSDLKELDFGGTNLQQEQAEGRADDVAIASTLDLYQFAQAHHLAVFFITGRTEMYRSATMKNLKAAGYAAWQQLDLKPNDYNKPSVIDYKRSRRQAIVAQGYDIVLNIGDQYSDLAGGYADRVYKLPDYMYYIN</sequence>
<gene>
    <name evidence="1" type="ORF">Psal009_01993</name>
</gene>